<dbReference type="AlphaFoldDB" id="A0A0A3HWX6"/>
<accession>A0A0A3HWX6</accession>
<name>A0A0A3HWX6_9BACL</name>
<proteinExistence type="predicted"/>
<organism evidence="1 2">
    <name type="scientific">Ureibacillus sinduriensis BLB-1 = JCM 15800</name>
    <dbReference type="NCBI Taxonomy" id="1384057"/>
    <lineage>
        <taxon>Bacteria</taxon>
        <taxon>Bacillati</taxon>
        <taxon>Bacillota</taxon>
        <taxon>Bacilli</taxon>
        <taxon>Bacillales</taxon>
        <taxon>Caryophanaceae</taxon>
        <taxon>Ureibacillus</taxon>
    </lineage>
</organism>
<protein>
    <submittedName>
        <fullName evidence="1">Uncharacterized protein</fullName>
    </submittedName>
</protein>
<comment type="caution">
    <text evidence="1">The sequence shown here is derived from an EMBL/GenBank/DDBJ whole genome shotgun (WGS) entry which is preliminary data.</text>
</comment>
<evidence type="ECO:0000313" key="2">
    <source>
        <dbReference type="Proteomes" id="UP000030408"/>
    </source>
</evidence>
<dbReference type="eggNOG" id="ENOG5030BXM">
    <property type="taxonomic scope" value="Bacteria"/>
</dbReference>
<dbReference type="EMBL" id="JPVO01000053">
    <property type="protein sequence ID" value="KGR74848.1"/>
    <property type="molecule type" value="Genomic_DNA"/>
</dbReference>
<keyword evidence="2" id="KW-1185">Reference proteome</keyword>
<evidence type="ECO:0000313" key="1">
    <source>
        <dbReference type="EMBL" id="KGR74848.1"/>
    </source>
</evidence>
<reference evidence="1 2" key="1">
    <citation type="submission" date="2014-02" db="EMBL/GenBank/DDBJ databases">
        <title>Draft genome sequence of Lysinibacillus sinduriensis JCM 15800.</title>
        <authorList>
            <person name="Zhang F."/>
            <person name="Wang G."/>
            <person name="Zhang L."/>
        </authorList>
    </citation>
    <scope>NUCLEOTIDE SEQUENCE [LARGE SCALE GENOMIC DNA]</scope>
    <source>
        <strain evidence="1 2">JCM 15800</strain>
    </source>
</reference>
<dbReference type="RefSeq" id="WP_036201451.1">
    <property type="nucleotide sequence ID" value="NZ_AVCY01000003.1"/>
</dbReference>
<dbReference type="Proteomes" id="UP000030408">
    <property type="component" value="Unassembled WGS sequence"/>
</dbReference>
<dbReference type="STRING" id="1384057.CD33_13835"/>
<gene>
    <name evidence="1" type="ORF">CD33_13835</name>
</gene>
<sequence length="184" mass="20940">MRKRIIRILVFPFILICLGVGYNLFLVHFSGEGKATPEEALPQDARYEWIEGPKSEKEHRYFFLSSGNQFGTEVVERNFKGWSSSNGTSTKLPKSLEENEIAGAYSDGKILFGLFKPNGEVKVTVNNDSTKRIDLSSISAEFKRTYPIAGYEIWYIDLADLNDQKNYLIKVLDENETVINELSI</sequence>
<dbReference type="OrthoDB" id="2869073at2"/>